<accession>A0A699IYS8</accession>
<feature type="non-terminal residue" evidence="2">
    <location>
        <position position="1"/>
    </location>
</feature>
<name>A0A699IYS8_TANCI</name>
<evidence type="ECO:0000256" key="1">
    <source>
        <dbReference type="SAM" id="MobiDB-lite"/>
    </source>
</evidence>
<protein>
    <submittedName>
        <fullName evidence="2">Uncharacterized protein</fullName>
    </submittedName>
</protein>
<proteinExistence type="predicted"/>
<feature type="region of interest" description="Disordered" evidence="1">
    <location>
        <begin position="451"/>
        <end position="483"/>
    </location>
</feature>
<dbReference type="AlphaFoldDB" id="A0A699IYS8"/>
<reference evidence="2" key="1">
    <citation type="journal article" date="2019" name="Sci. Rep.">
        <title>Draft genome of Tanacetum cinerariifolium, the natural source of mosquito coil.</title>
        <authorList>
            <person name="Yamashiro T."/>
            <person name="Shiraishi A."/>
            <person name="Satake H."/>
            <person name="Nakayama K."/>
        </authorList>
    </citation>
    <scope>NUCLEOTIDE SEQUENCE</scope>
</reference>
<feature type="compositionally biased region" description="Basic and acidic residues" evidence="1">
    <location>
        <begin position="458"/>
        <end position="476"/>
    </location>
</feature>
<feature type="region of interest" description="Disordered" evidence="1">
    <location>
        <begin position="194"/>
        <end position="278"/>
    </location>
</feature>
<comment type="caution">
    <text evidence="2">The sequence shown here is derived from an EMBL/GenBank/DDBJ whole genome shotgun (WGS) entry which is preliminary data.</text>
</comment>
<organism evidence="2">
    <name type="scientific">Tanacetum cinerariifolium</name>
    <name type="common">Dalmatian daisy</name>
    <name type="synonym">Chrysanthemum cinerariifolium</name>
    <dbReference type="NCBI Taxonomy" id="118510"/>
    <lineage>
        <taxon>Eukaryota</taxon>
        <taxon>Viridiplantae</taxon>
        <taxon>Streptophyta</taxon>
        <taxon>Embryophyta</taxon>
        <taxon>Tracheophyta</taxon>
        <taxon>Spermatophyta</taxon>
        <taxon>Magnoliopsida</taxon>
        <taxon>eudicotyledons</taxon>
        <taxon>Gunneridae</taxon>
        <taxon>Pentapetalae</taxon>
        <taxon>asterids</taxon>
        <taxon>campanulids</taxon>
        <taxon>Asterales</taxon>
        <taxon>Asteraceae</taxon>
        <taxon>Asteroideae</taxon>
        <taxon>Anthemideae</taxon>
        <taxon>Anthemidinae</taxon>
        <taxon>Tanacetum</taxon>
    </lineage>
</organism>
<feature type="compositionally biased region" description="Basic and acidic residues" evidence="1">
    <location>
        <begin position="251"/>
        <end position="266"/>
    </location>
</feature>
<sequence>VPFAERIKISSSNIRLETTVPQKEETFQVVIDIINNSMCFKAFTLSVDIPEILMQQFGYTIKKVQGTDSYEFLLANKKQTVNAEVFRKILDICPRVEGVDFMDILPKKSRGKGLQGKKTTHVVNVDVSEEFKPEPAKKKTSSKRRVKKKVTLSADDNIIFDDPDTALELESPAEDNLVLEAQVKDPLVNQGLLMSPQSSLLPKGDKQDSKYSDDDNDDVEKDDKDDDADDEGDDHISDTQDADNEDVTNAAKDDVENTIEVKDDTKKTKHPPISSSLSASSGFDDKFLKLSFDSSLVSSVKDSVDTDVSSLMNIPIQHETPHIQSLSVRKVYVLVIPETTHLPPIPEILTETLVPIVIPSPQVTPIISSVQKTPTRITTQPITTDAPTITTAIPESNALTVVELRVAKLKKNVSELKTVDHSTKALVELQKHTTDLIHKYSLQHLPELIKKPTPTAEQETKKSPSDILRIKKEQAKKQKKPQVTIKSIDKAALKEYDLKSALHW</sequence>
<dbReference type="EMBL" id="BKCJ010350348">
    <property type="protein sequence ID" value="GEZ97717.1"/>
    <property type="molecule type" value="Genomic_DNA"/>
</dbReference>
<evidence type="ECO:0000313" key="2">
    <source>
        <dbReference type="EMBL" id="GEZ97717.1"/>
    </source>
</evidence>
<gene>
    <name evidence="2" type="ORF">Tci_569690</name>
</gene>
<feature type="compositionally biased region" description="Basic and acidic residues" evidence="1">
    <location>
        <begin position="203"/>
        <end position="213"/>
    </location>
</feature>
<feature type="compositionally biased region" description="Acidic residues" evidence="1">
    <location>
        <begin position="214"/>
        <end position="233"/>
    </location>
</feature>